<feature type="domain" description="Flavin reductase like" evidence="3">
    <location>
        <begin position="12"/>
        <end position="155"/>
    </location>
</feature>
<keyword evidence="2" id="KW-0560">Oxidoreductase</keyword>
<name>A0A5C5USX8_9CORY</name>
<dbReference type="InterPro" id="IPR050268">
    <property type="entry name" value="NADH-dep_flavin_reductase"/>
</dbReference>
<comment type="similarity">
    <text evidence="1">Belongs to the non-flavoprotein flavin reductase family.</text>
</comment>
<dbReference type="InterPro" id="IPR002563">
    <property type="entry name" value="Flavin_Rdtase-like_dom"/>
</dbReference>
<dbReference type="SMART" id="SM00903">
    <property type="entry name" value="Flavin_Reduct"/>
    <property type="match status" value="1"/>
</dbReference>
<dbReference type="PANTHER" id="PTHR30466">
    <property type="entry name" value="FLAVIN REDUCTASE"/>
    <property type="match status" value="1"/>
</dbReference>
<dbReference type="GO" id="GO:0010181">
    <property type="term" value="F:FMN binding"/>
    <property type="evidence" value="ECO:0007669"/>
    <property type="project" value="InterPro"/>
</dbReference>
<dbReference type="GO" id="GO:0042602">
    <property type="term" value="F:riboflavin reductase (NADPH) activity"/>
    <property type="evidence" value="ECO:0007669"/>
    <property type="project" value="TreeGrafter"/>
</dbReference>
<protein>
    <submittedName>
        <fullName evidence="4">Flavin reductase</fullName>
    </submittedName>
</protein>
<dbReference type="SUPFAM" id="SSF50475">
    <property type="entry name" value="FMN-binding split barrel"/>
    <property type="match status" value="1"/>
</dbReference>
<comment type="caution">
    <text evidence="4">The sequence shown here is derived from an EMBL/GenBank/DDBJ whole genome shotgun (WGS) entry which is preliminary data.</text>
</comment>
<dbReference type="InterPro" id="IPR012349">
    <property type="entry name" value="Split_barrel_FMN-bd"/>
</dbReference>
<evidence type="ECO:0000313" key="4">
    <source>
        <dbReference type="EMBL" id="TWT28919.1"/>
    </source>
</evidence>
<dbReference type="Pfam" id="PF01613">
    <property type="entry name" value="Flavin_Reduct"/>
    <property type="match status" value="1"/>
</dbReference>
<keyword evidence="5" id="KW-1185">Reference proteome</keyword>
<sequence length="158" mass="17282">MTVSGDQLRDSVGSFPSGVTVVTTRVRGEDLGLTVSSFASLSLEPAMVMVCIDNRSQSIPHLSPGSPVGVSVLARDQLEIAIQFGRHGVDRFAQVDIRRGMFNLALIDAAAAWFTGIVRHAHDGGDHRIITIEVEDCGRDLDKEPLVYHRGRLNQLYR</sequence>
<evidence type="ECO:0000313" key="5">
    <source>
        <dbReference type="Proteomes" id="UP000320791"/>
    </source>
</evidence>
<dbReference type="OrthoDB" id="9792858at2"/>
<accession>A0A5C5USX8</accession>
<evidence type="ECO:0000256" key="1">
    <source>
        <dbReference type="ARBA" id="ARBA00008898"/>
    </source>
</evidence>
<organism evidence="4 5">
    <name type="scientific">Corynebacterium canis</name>
    <dbReference type="NCBI Taxonomy" id="679663"/>
    <lineage>
        <taxon>Bacteria</taxon>
        <taxon>Bacillati</taxon>
        <taxon>Actinomycetota</taxon>
        <taxon>Actinomycetes</taxon>
        <taxon>Mycobacteriales</taxon>
        <taxon>Corynebacteriaceae</taxon>
        <taxon>Corynebacterium</taxon>
    </lineage>
</organism>
<dbReference type="EMBL" id="VOHM01000002">
    <property type="protein sequence ID" value="TWT28919.1"/>
    <property type="molecule type" value="Genomic_DNA"/>
</dbReference>
<dbReference type="Proteomes" id="UP000320791">
    <property type="component" value="Unassembled WGS sequence"/>
</dbReference>
<dbReference type="RefSeq" id="WP_146323374.1">
    <property type="nucleotide sequence ID" value="NZ_BAABLR010000075.1"/>
</dbReference>
<proteinExistence type="inferred from homology"/>
<reference evidence="4 5" key="1">
    <citation type="submission" date="2019-08" db="EMBL/GenBank/DDBJ databases">
        <authorList>
            <person name="Lei W."/>
        </authorList>
    </citation>
    <scope>NUCLEOTIDE SEQUENCE [LARGE SCALE GENOMIC DNA]</scope>
    <source>
        <strain evidence="4 5">CCUG 58627</strain>
    </source>
</reference>
<evidence type="ECO:0000256" key="2">
    <source>
        <dbReference type="ARBA" id="ARBA00023002"/>
    </source>
</evidence>
<dbReference type="AlphaFoldDB" id="A0A5C5USX8"/>
<gene>
    <name evidence="4" type="ORF">FRX94_01655</name>
</gene>
<evidence type="ECO:0000259" key="3">
    <source>
        <dbReference type="SMART" id="SM00903"/>
    </source>
</evidence>
<dbReference type="PANTHER" id="PTHR30466:SF11">
    <property type="entry name" value="FLAVIN-DEPENDENT MONOOXYGENASE, REDUCTASE SUBUNIT HSAB"/>
    <property type="match status" value="1"/>
</dbReference>
<dbReference type="Gene3D" id="2.30.110.10">
    <property type="entry name" value="Electron Transport, Fmn-binding Protein, Chain A"/>
    <property type="match status" value="1"/>
</dbReference>